<dbReference type="InterPro" id="IPR011990">
    <property type="entry name" value="TPR-like_helical_dom_sf"/>
</dbReference>
<evidence type="ECO:0000256" key="3">
    <source>
        <dbReference type="SAM" id="Phobius"/>
    </source>
</evidence>
<dbReference type="PROSITE" id="PS50005">
    <property type="entry name" value="TPR"/>
    <property type="match status" value="1"/>
</dbReference>
<keyword evidence="2" id="KW-0175">Coiled coil</keyword>
<dbReference type="SUPFAM" id="SSF55874">
    <property type="entry name" value="ATPase domain of HSP90 chaperone/DNA topoisomerase II/histidine kinase"/>
    <property type="match status" value="1"/>
</dbReference>
<dbReference type="SMART" id="SM00028">
    <property type="entry name" value="TPR"/>
    <property type="match status" value="5"/>
</dbReference>
<feature type="coiled-coil region" evidence="2">
    <location>
        <begin position="272"/>
        <end position="299"/>
    </location>
</feature>
<dbReference type="Pfam" id="PF13181">
    <property type="entry name" value="TPR_8"/>
    <property type="match status" value="2"/>
</dbReference>
<dbReference type="AlphaFoldDB" id="A0A4V1N2Y2"/>
<dbReference type="PANTHER" id="PTHR34220">
    <property type="entry name" value="SENSOR HISTIDINE KINASE YPDA"/>
    <property type="match status" value="1"/>
</dbReference>
<dbReference type="Gene3D" id="1.25.40.10">
    <property type="entry name" value="Tetratricopeptide repeat domain"/>
    <property type="match status" value="2"/>
</dbReference>
<accession>A0A4V1N2Y2</accession>
<name>A0A4V1N2Y2_9FLAO</name>
<dbReference type="GO" id="GO:0016020">
    <property type="term" value="C:membrane"/>
    <property type="evidence" value="ECO:0007669"/>
    <property type="project" value="InterPro"/>
</dbReference>
<dbReference type="Pfam" id="PF06580">
    <property type="entry name" value="His_kinase"/>
    <property type="match status" value="1"/>
</dbReference>
<evidence type="ECO:0000313" key="6">
    <source>
        <dbReference type="EMBL" id="RXR24090.1"/>
    </source>
</evidence>
<dbReference type="InterPro" id="IPR036890">
    <property type="entry name" value="HATPase_C_sf"/>
</dbReference>
<evidence type="ECO:0000259" key="5">
    <source>
        <dbReference type="Pfam" id="PF06580"/>
    </source>
</evidence>
<dbReference type="InterPro" id="IPR050640">
    <property type="entry name" value="Bact_2-comp_sensor_kinase"/>
</dbReference>
<sequence>MKTIIFRALLFCFLLLGKINASLYAQYDVDSLKRVIANPKLHDTARLTNIAMIIDNLYEDKESERYNALMGKIAQKHLNESGLNSELKKKYTMYLAAYYNNISYAMENKGDRRALSYLQKSLDLYRTVEAYDEYYSSLVSKGLLLYRQKREREAIQCYFEALKFFEKNPKENADGISYVYSNLGVLYGEQDLFKESIKCLKKAIFYLDSKDTKPTLEDALQKAGMYYNLGAAYAARKEFRLATHSYRQAFKFAEITEQRSYQCYVLCKLSDIDLYFKRLDAAEEKLMKAKALAENELSSCGVLVALGELYFTQKKYDKAIPDLKEGLRQAIQIRNRNLEMEACHLLYKSHKAVGDTKAALAMAERFHQINDSLKIYENRKELKVQNLKYNYEKRDLQHRLEAQQKNYIVYGLSALFILLTVIVFFVVKNYRQKNAIAQFEKNELRQKLLRSQMNPHFIFNSIDNIQSLIYNQKPTEAVNYLTKFSKLTRQILEYSNENYITLEEEITMMENYFAIQQLLYNNKFDYTIDIPDELKEEPLLIPPMLTQPFIENAIKHGLKDKITGGRIQVRFYFKSAKLYFEITDNGKGFAQQETDNHKSLALKITKERLMYTSGNIDFSVKIENQTDTENKVIGAKVSFEIPYLYEN</sequence>
<dbReference type="InterPro" id="IPR010559">
    <property type="entry name" value="Sig_transdc_His_kin_internal"/>
</dbReference>
<evidence type="ECO:0000256" key="2">
    <source>
        <dbReference type="SAM" id="Coils"/>
    </source>
</evidence>
<feature type="domain" description="Signal transduction histidine kinase internal region" evidence="5">
    <location>
        <begin position="446"/>
        <end position="524"/>
    </location>
</feature>
<gene>
    <name evidence="6" type="ORF">EQG61_01235</name>
</gene>
<evidence type="ECO:0000256" key="4">
    <source>
        <dbReference type="SAM" id="SignalP"/>
    </source>
</evidence>
<keyword evidence="4" id="KW-0732">Signal</keyword>
<feature type="transmembrane region" description="Helical" evidence="3">
    <location>
        <begin position="407"/>
        <end position="427"/>
    </location>
</feature>
<reference evidence="7" key="1">
    <citation type="submission" date="2019-01" db="EMBL/GenBank/DDBJ databases">
        <title>Cytophagaceae bacterium strain CAR-16.</title>
        <authorList>
            <person name="Chen W.-M."/>
        </authorList>
    </citation>
    <scope>NUCLEOTIDE SEQUENCE [LARGE SCALE GENOMIC DNA]</scope>
    <source>
        <strain evidence="7">WWJ-16</strain>
    </source>
</reference>
<keyword evidence="3" id="KW-0812">Transmembrane</keyword>
<keyword evidence="3" id="KW-0472">Membrane</keyword>
<dbReference type="EMBL" id="SBKN01000001">
    <property type="protein sequence ID" value="RXR24090.1"/>
    <property type="molecule type" value="Genomic_DNA"/>
</dbReference>
<feature type="signal peptide" evidence="4">
    <location>
        <begin position="1"/>
        <end position="27"/>
    </location>
</feature>
<dbReference type="SUPFAM" id="SSF48452">
    <property type="entry name" value="TPR-like"/>
    <property type="match status" value="2"/>
</dbReference>
<dbReference type="Gene3D" id="3.30.565.10">
    <property type="entry name" value="Histidine kinase-like ATPase, C-terminal domain"/>
    <property type="match status" value="1"/>
</dbReference>
<evidence type="ECO:0000256" key="1">
    <source>
        <dbReference type="PROSITE-ProRule" id="PRU00339"/>
    </source>
</evidence>
<organism evidence="6 7">
    <name type="scientific">Flavobacterium stagni</name>
    <dbReference type="NCBI Taxonomy" id="2506421"/>
    <lineage>
        <taxon>Bacteria</taxon>
        <taxon>Pseudomonadati</taxon>
        <taxon>Bacteroidota</taxon>
        <taxon>Flavobacteriia</taxon>
        <taxon>Flavobacteriales</taxon>
        <taxon>Flavobacteriaceae</taxon>
        <taxon>Flavobacterium</taxon>
    </lineage>
</organism>
<keyword evidence="3" id="KW-1133">Transmembrane helix</keyword>
<dbReference type="Proteomes" id="UP000289857">
    <property type="component" value="Unassembled WGS sequence"/>
</dbReference>
<dbReference type="GO" id="GO:0000155">
    <property type="term" value="F:phosphorelay sensor kinase activity"/>
    <property type="evidence" value="ECO:0007669"/>
    <property type="project" value="InterPro"/>
</dbReference>
<evidence type="ECO:0000313" key="7">
    <source>
        <dbReference type="Proteomes" id="UP000289857"/>
    </source>
</evidence>
<protein>
    <recommendedName>
        <fullName evidence="5">Signal transduction histidine kinase internal region domain-containing protein</fullName>
    </recommendedName>
</protein>
<keyword evidence="7" id="KW-1185">Reference proteome</keyword>
<keyword evidence="1" id="KW-0802">TPR repeat</keyword>
<feature type="chain" id="PRO_5020883794" description="Signal transduction histidine kinase internal region domain-containing protein" evidence="4">
    <location>
        <begin position="28"/>
        <end position="647"/>
    </location>
</feature>
<comment type="caution">
    <text evidence="6">The sequence shown here is derived from an EMBL/GenBank/DDBJ whole genome shotgun (WGS) entry which is preliminary data.</text>
</comment>
<dbReference type="OrthoDB" id="6190788at2"/>
<feature type="repeat" description="TPR" evidence="1">
    <location>
        <begin position="223"/>
        <end position="256"/>
    </location>
</feature>
<proteinExistence type="predicted"/>
<dbReference type="RefSeq" id="WP_129460053.1">
    <property type="nucleotide sequence ID" value="NZ_SBKN01000001.1"/>
</dbReference>
<dbReference type="PANTHER" id="PTHR34220:SF7">
    <property type="entry name" value="SENSOR HISTIDINE KINASE YPDA"/>
    <property type="match status" value="1"/>
</dbReference>
<dbReference type="InterPro" id="IPR019734">
    <property type="entry name" value="TPR_rpt"/>
</dbReference>